<organism evidence="1 2">
    <name type="scientific">Rhynchosporium agropyri</name>
    <dbReference type="NCBI Taxonomy" id="914238"/>
    <lineage>
        <taxon>Eukaryota</taxon>
        <taxon>Fungi</taxon>
        <taxon>Dikarya</taxon>
        <taxon>Ascomycota</taxon>
        <taxon>Pezizomycotina</taxon>
        <taxon>Leotiomycetes</taxon>
        <taxon>Helotiales</taxon>
        <taxon>Ploettnerulaceae</taxon>
        <taxon>Rhynchosporium</taxon>
    </lineage>
</organism>
<gene>
    <name evidence="1" type="ORF">RAG0_08455</name>
</gene>
<dbReference type="AlphaFoldDB" id="A0A1E1KR01"/>
<accession>A0A1E1KR01</accession>
<sequence length="57" mass="6183">MEMEGEWGLTGRCALHHQSVTGLLATKTARGDFTMPLPAPSFALDGPNWTDDSLHDV</sequence>
<proteinExistence type="predicted"/>
<evidence type="ECO:0000313" key="2">
    <source>
        <dbReference type="Proteomes" id="UP000178912"/>
    </source>
</evidence>
<dbReference type="Proteomes" id="UP000178912">
    <property type="component" value="Unassembled WGS sequence"/>
</dbReference>
<name>A0A1E1KR01_9HELO</name>
<keyword evidence="2" id="KW-1185">Reference proteome</keyword>
<dbReference type="EMBL" id="FJUX01000045">
    <property type="protein sequence ID" value="CZT00427.1"/>
    <property type="molecule type" value="Genomic_DNA"/>
</dbReference>
<reference evidence="2" key="1">
    <citation type="submission" date="2016-03" db="EMBL/GenBank/DDBJ databases">
        <authorList>
            <person name="Guldener U."/>
        </authorList>
    </citation>
    <scope>NUCLEOTIDE SEQUENCE [LARGE SCALE GENOMIC DNA]</scope>
    <source>
        <strain evidence="2">04CH-RAC-A.6.1</strain>
    </source>
</reference>
<evidence type="ECO:0000313" key="1">
    <source>
        <dbReference type="EMBL" id="CZT00427.1"/>
    </source>
</evidence>
<protein>
    <submittedName>
        <fullName evidence="1">Uncharacterized protein</fullName>
    </submittedName>
</protein>